<dbReference type="InterPro" id="IPR001547">
    <property type="entry name" value="Glyco_hydro_5"/>
</dbReference>
<evidence type="ECO:0000256" key="3">
    <source>
        <dbReference type="RuleBase" id="RU361153"/>
    </source>
</evidence>
<protein>
    <submittedName>
        <fullName evidence="5">Cellulase family glycosylhydrolase</fullName>
    </submittedName>
</protein>
<gene>
    <name evidence="5" type="ORF">IAC43_03695</name>
</gene>
<proteinExistence type="inferred from homology"/>
<evidence type="ECO:0000313" key="5">
    <source>
        <dbReference type="EMBL" id="HIT94264.1"/>
    </source>
</evidence>
<dbReference type="Pfam" id="PF00150">
    <property type="entry name" value="Cellulase"/>
    <property type="match status" value="1"/>
</dbReference>
<keyword evidence="1 3" id="KW-0378">Hydrolase</keyword>
<feature type="domain" description="Glycoside hydrolase family 5" evidence="4">
    <location>
        <begin position="92"/>
        <end position="340"/>
    </location>
</feature>
<dbReference type="Proteomes" id="UP000824160">
    <property type="component" value="Unassembled WGS sequence"/>
</dbReference>
<evidence type="ECO:0000256" key="2">
    <source>
        <dbReference type="ARBA" id="ARBA00023295"/>
    </source>
</evidence>
<dbReference type="GO" id="GO:0005576">
    <property type="term" value="C:extracellular region"/>
    <property type="evidence" value="ECO:0007669"/>
    <property type="project" value="TreeGrafter"/>
</dbReference>
<accession>A0A9D1H7Y5</accession>
<organism evidence="5 6">
    <name type="scientific">Candidatus Faecivivens stercoripullorum</name>
    <dbReference type="NCBI Taxonomy" id="2840805"/>
    <lineage>
        <taxon>Bacteria</taxon>
        <taxon>Bacillati</taxon>
        <taxon>Bacillota</taxon>
        <taxon>Clostridia</taxon>
        <taxon>Eubacteriales</taxon>
        <taxon>Oscillospiraceae</taxon>
        <taxon>Oscillospiraceae incertae sedis</taxon>
        <taxon>Candidatus Faecivivens</taxon>
    </lineage>
</organism>
<sequence length="560" mass="63478">MSYPTDNSRVHGFLHTKGKLLVNGDGEEVLLRGWGAGNWNNPEGFMIGAVTNFTGAAVQDKVVRASGMDRGRSFIQIVRETCGSRYAQDFWNRWMNTYMTEDDFILMEKLGYNSVRLPISARCFLEEEPGYIWVEEAFEMLGRVLDWCQKHHIYGILDLHGAVAGQSCLPCDDGIDNQPRLFMEEESYERTIVLMEEFARRFTDHEGLGGYNIVNEPLSNFSGDANDKYIPKLKQFYLDCIRRMRVYDKNHAFFLEGNHFTNRVSIFDQDYDPECHNWVLTLHCYSKRPEYSAIAPALAKADKLGVPVWMAETGGPNRWMSAQYEMLLEHHIGYCVWSWKCVEGGNACSVIRHKLPEGWDKINAYVSEGAARPSYAESQEIFDRYIDCLKFENCTVSEDATIDIFRRKGAVIPASGFNLSPGRGISYKGNDPYGNEAAYRPGTGMEMVFTPGYTSRETVMGKPRPDTDWENLQLVLHKGDFACYTCRELTSGCGVSLRCRADETAVVSLRSGNTLLGTLTINPTSELIDTETLPLPEDQYQVLRVESEEGTVILSDLLIR</sequence>
<dbReference type="AlphaFoldDB" id="A0A9D1H7Y5"/>
<dbReference type="GO" id="GO:0009986">
    <property type="term" value="C:cell surface"/>
    <property type="evidence" value="ECO:0007669"/>
    <property type="project" value="TreeGrafter"/>
</dbReference>
<dbReference type="GO" id="GO:0009251">
    <property type="term" value="P:glucan catabolic process"/>
    <property type="evidence" value="ECO:0007669"/>
    <property type="project" value="TreeGrafter"/>
</dbReference>
<dbReference type="Gene3D" id="3.20.20.80">
    <property type="entry name" value="Glycosidases"/>
    <property type="match status" value="1"/>
</dbReference>
<keyword evidence="2 3" id="KW-0326">Glycosidase</keyword>
<name>A0A9D1H7Y5_9FIRM</name>
<evidence type="ECO:0000259" key="4">
    <source>
        <dbReference type="Pfam" id="PF00150"/>
    </source>
</evidence>
<dbReference type="InterPro" id="IPR017853">
    <property type="entry name" value="GH"/>
</dbReference>
<dbReference type="InterPro" id="IPR050386">
    <property type="entry name" value="Glycosyl_hydrolase_5"/>
</dbReference>
<dbReference type="SUPFAM" id="SSF51445">
    <property type="entry name" value="(Trans)glycosidases"/>
    <property type="match status" value="1"/>
</dbReference>
<reference evidence="5" key="1">
    <citation type="submission" date="2020-10" db="EMBL/GenBank/DDBJ databases">
        <authorList>
            <person name="Gilroy R."/>
        </authorList>
    </citation>
    <scope>NUCLEOTIDE SEQUENCE</scope>
    <source>
        <strain evidence="5">ChiBcec7-5410</strain>
    </source>
</reference>
<comment type="similarity">
    <text evidence="3">Belongs to the glycosyl hydrolase 5 (cellulase A) family.</text>
</comment>
<dbReference type="PANTHER" id="PTHR31297">
    <property type="entry name" value="GLUCAN ENDO-1,6-BETA-GLUCOSIDASE B"/>
    <property type="match status" value="1"/>
</dbReference>
<evidence type="ECO:0000313" key="6">
    <source>
        <dbReference type="Proteomes" id="UP000824160"/>
    </source>
</evidence>
<evidence type="ECO:0000256" key="1">
    <source>
        <dbReference type="ARBA" id="ARBA00022801"/>
    </source>
</evidence>
<dbReference type="GO" id="GO:0008422">
    <property type="term" value="F:beta-glucosidase activity"/>
    <property type="evidence" value="ECO:0007669"/>
    <property type="project" value="TreeGrafter"/>
</dbReference>
<comment type="caution">
    <text evidence="5">The sequence shown here is derived from an EMBL/GenBank/DDBJ whole genome shotgun (WGS) entry which is preliminary data.</text>
</comment>
<dbReference type="PANTHER" id="PTHR31297:SF13">
    <property type="entry name" value="PUTATIVE-RELATED"/>
    <property type="match status" value="1"/>
</dbReference>
<reference evidence="5" key="2">
    <citation type="journal article" date="2021" name="PeerJ">
        <title>Extensive microbial diversity within the chicken gut microbiome revealed by metagenomics and culture.</title>
        <authorList>
            <person name="Gilroy R."/>
            <person name="Ravi A."/>
            <person name="Getino M."/>
            <person name="Pursley I."/>
            <person name="Horton D.L."/>
            <person name="Alikhan N.F."/>
            <person name="Baker D."/>
            <person name="Gharbi K."/>
            <person name="Hall N."/>
            <person name="Watson M."/>
            <person name="Adriaenssens E.M."/>
            <person name="Foster-Nyarko E."/>
            <person name="Jarju S."/>
            <person name="Secka A."/>
            <person name="Antonio M."/>
            <person name="Oren A."/>
            <person name="Chaudhuri R.R."/>
            <person name="La Ragione R."/>
            <person name="Hildebrand F."/>
            <person name="Pallen M.J."/>
        </authorList>
    </citation>
    <scope>NUCLEOTIDE SEQUENCE</scope>
    <source>
        <strain evidence="5">ChiBcec7-5410</strain>
    </source>
</reference>
<dbReference type="EMBL" id="DVLW01000100">
    <property type="protein sequence ID" value="HIT94264.1"/>
    <property type="molecule type" value="Genomic_DNA"/>
</dbReference>